<dbReference type="SUPFAM" id="SSF47090">
    <property type="entry name" value="PGBD-like"/>
    <property type="match status" value="1"/>
</dbReference>
<dbReference type="Pfam" id="PF17820">
    <property type="entry name" value="PDZ_6"/>
    <property type="match status" value="1"/>
</dbReference>
<evidence type="ECO:0000256" key="3">
    <source>
        <dbReference type="ARBA" id="ARBA00022801"/>
    </source>
</evidence>
<feature type="transmembrane region" description="Helical" evidence="6">
    <location>
        <begin position="37"/>
        <end position="57"/>
    </location>
</feature>
<dbReference type="PROSITE" id="PS50106">
    <property type="entry name" value="PDZ"/>
    <property type="match status" value="1"/>
</dbReference>
<protein>
    <submittedName>
        <fullName evidence="8">Carboxyl-terminal processing protease</fullName>
    </submittedName>
</protein>
<evidence type="ECO:0000256" key="1">
    <source>
        <dbReference type="ARBA" id="ARBA00009179"/>
    </source>
</evidence>
<dbReference type="GO" id="GO:0008236">
    <property type="term" value="F:serine-type peptidase activity"/>
    <property type="evidence" value="ECO:0007669"/>
    <property type="project" value="UniProtKB-KW"/>
</dbReference>
<dbReference type="Gene3D" id="3.30.750.44">
    <property type="match status" value="1"/>
</dbReference>
<dbReference type="GO" id="GO:0007165">
    <property type="term" value="P:signal transduction"/>
    <property type="evidence" value="ECO:0007669"/>
    <property type="project" value="TreeGrafter"/>
</dbReference>
<evidence type="ECO:0000259" key="7">
    <source>
        <dbReference type="PROSITE" id="PS50106"/>
    </source>
</evidence>
<feature type="domain" description="PDZ" evidence="7">
    <location>
        <begin position="139"/>
        <end position="193"/>
    </location>
</feature>
<dbReference type="CDD" id="cd07560">
    <property type="entry name" value="Peptidase_S41_CPP"/>
    <property type="match status" value="1"/>
</dbReference>
<reference evidence="9" key="1">
    <citation type="submission" date="2017-02" db="EMBL/GenBank/DDBJ databases">
        <authorList>
            <person name="Varghese N."/>
            <person name="Submissions S."/>
        </authorList>
    </citation>
    <scope>NUCLEOTIDE SEQUENCE [LARGE SCALE GENOMIC DNA]</scope>
    <source>
        <strain evidence="9">ATCC 25662</strain>
    </source>
</reference>
<keyword evidence="6" id="KW-0812">Transmembrane</keyword>
<dbReference type="RefSeq" id="WP_078710795.1">
    <property type="nucleotide sequence ID" value="NZ_FUWY01000001.1"/>
</dbReference>
<dbReference type="SUPFAM" id="SSF50156">
    <property type="entry name" value="PDZ domain-like"/>
    <property type="match status" value="1"/>
</dbReference>
<dbReference type="InterPro" id="IPR004447">
    <property type="entry name" value="Peptidase_S41A"/>
</dbReference>
<dbReference type="Gene3D" id="1.10.101.10">
    <property type="entry name" value="PGBD-like superfamily/PGBD"/>
    <property type="match status" value="1"/>
</dbReference>
<dbReference type="Pfam" id="PF01471">
    <property type="entry name" value="PG_binding_1"/>
    <property type="match status" value="1"/>
</dbReference>
<evidence type="ECO:0000256" key="2">
    <source>
        <dbReference type="ARBA" id="ARBA00022670"/>
    </source>
</evidence>
<dbReference type="EMBL" id="FUWY01000001">
    <property type="protein sequence ID" value="SJZ38037.1"/>
    <property type="molecule type" value="Genomic_DNA"/>
</dbReference>
<evidence type="ECO:0000313" key="8">
    <source>
        <dbReference type="EMBL" id="SJZ38037.1"/>
    </source>
</evidence>
<sequence>MSNEEEKDDDKKVRIKLERHIWPDEAEKKEQKFQRRLFTVFIVVSMIFVFVVGWLIGNAKVIQINPTTQEKQQSKIDYVMDLLENNWYFAKDDPDIQEHLMDRALYGMATSEEDPHTTYFSSDELQNFTQSINMNFVGIGVQFTTNEGVYLINRVFKNSPAEKAGVLPGDIINKIDGVSVEGLTTDDIKDRVRGESGTNVSIEFLRGGKPVTLDISRAEVNGTTYGKMLQDDIGYLEIYGFGDSTGYEVEAYLDEMKDAGMKKLVIDLRDNGGGYLDAFVDVVSFFVDKDVVVMKQEYANGSVQETLSLGGKYDNIEDIVILINEQTASASEVLTIALQELRDNVTVMGTTSYGKGTVQITQPFTDGSALKYTSSKWLSPSGVSIDGVGIKPDIEVKLHDILYEAYLPMEETDSFTVDQVSNYVRILQEGLDYLGYSVNRTDGYFDESTLTALKQFEKNLNITQDGILDKGTFEAIVSSVVKEYSLNEAKDAQLNEAINVLKENQ</sequence>
<dbReference type="STRING" id="118967.SAMN02745191_0349"/>
<dbReference type="PANTHER" id="PTHR32060:SF30">
    <property type="entry name" value="CARBOXY-TERMINAL PROCESSING PROTEASE CTPA"/>
    <property type="match status" value="1"/>
</dbReference>
<accession>A0A1T4K6S8</accession>
<dbReference type="InterPro" id="IPR002477">
    <property type="entry name" value="Peptidoglycan-bd-like"/>
</dbReference>
<dbReference type="InterPro" id="IPR036366">
    <property type="entry name" value="PGBDSf"/>
</dbReference>
<dbReference type="InterPro" id="IPR005151">
    <property type="entry name" value="Tail-specific_protease"/>
</dbReference>
<dbReference type="InterPro" id="IPR029045">
    <property type="entry name" value="ClpP/crotonase-like_dom_sf"/>
</dbReference>
<organism evidence="8 9">
    <name type="scientific">Anaerorhabdus furcosa</name>
    <dbReference type="NCBI Taxonomy" id="118967"/>
    <lineage>
        <taxon>Bacteria</taxon>
        <taxon>Bacillati</taxon>
        <taxon>Bacillota</taxon>
        <taxon>Erysipelotrichia</taxon>
        <taxon>Erysipelotrichales</taxon>
        <taxon>Erysipelotrichaceae</taxon>
        <taxon>Anaerorhabdus</taxon>
    </lineage>
</organism>
<evidence type="ECO:0000256" key="4">
    <source>
        <dbReference type="ARBA" id="ARBA00022825"/>
    </source>
</evidence>
<dbReference type="PANTHER" id="PTHR32060">
    <property type="entry name" value="TAIL-SPECIFIC PROTEASE"/>
    <property type="match status" value="1"/>
</dbReference>
<dbReference type="NCBIfam" id="TIGR00225">
    <property type="entry name" value="prc"/>
    <property type="match status" value="1"/>
</dbReference>
<keyword evidence="9" id="KW-1185">Reference proteome</keyword>
<keyword evidence="6" id="KW-1133">Transmembrane helix</keyword>
<dbReference type="SUPFAM" id="SSF52096">
    <property type="entry name" value="ClpP/crotonase"/>
    <property type="match status" value="1"/>
</dbReference>
<dbReference type="OrthoDB" id="9812068at2"/>
<dbReference type="InterPro" id="IPR001478">
    <property type="entry name" value="PDZ"/>
</dbReference>
<gene>
    <name evidence="8" type="ORF">SAMN02745191_0349</name>
</gene>
<evidence type="ECO:0000313" key="9">
    <source>
        <dbReference type="Proteomes" id="UP000243297"/>
    </source>
</evidence>
<dbReference type="SMART" id="SM00228">
    <property type="entry name" value="PDZ"/>
    <property type="match status" value="1"/>
</dbReference>
<keyword evidence="4 5" id="KW-0720">Serine protease</keyword>
<dbReference type="InterPro" id="IPR036034">
    <property type="entry name" value="PDZ_sf"/>
</dbReference>
<dbReference type="GO" id="GO:0006508">
    <property type="term" value="P:proteolysis"/>
    <property type="evidence" value="ECO:0007669"/>
    <property type="project" value="UniProtKB-KW"/>
</dbReference>
<dbReference type="GO" id="GO:0030288">
    <property type="term" value="C:outer membrane-bounded periplasmic space"/>
    <property type="evidence" value="ECO:0007669"/>
    <property type="project" value="TreeGrafter"/>
</dbReference>
<dbReference type="Pfam" id="PF03572">
    <property type="entry name" value="Peptidase_S41"/>
    <property type="match status" value="1"/>
</dbReference>
<dbReference type="AlphaFoldDB" id="A0A1T4K6S8"/>
<name>A0A1T4K6S8_9FIRM</name>
<evidence type="ECO:0000256" key="6">
    <source>
        <dbReference type="SAM" id="Phobius"/>
    </source>
</evidence>
<dbReference type="InterPro" id="IPR036365">
    <property type="entry name" value="PGBD-like_sf"/>
</dbReference>
<evidence type="ECO:0000256" key="5">
    <source>
        <dbReference type="RuleBase" id="RU004404"/>
    </source>
</evidence>
<proteinExistence type="inferred from homology"/>
<keyword evidence="3 5" id="KW-0378">Hydrolase</keyword>
<dbReference type="InterPro" id="IPR041489">
    <property type="entry name" value="PDZ_6"/>
</dbReference>
<comment type="similarity">
    <text evidence="1 5">Belongs to the peptidase S41A family.</text>
</comment>
<keyword evidence="2 5" id="KW-0645">Protease</keyword>
<dbReference type="Gene3D" id="2.30.42.10">
    <property type="match status" value="1"/>
</dbReference>
<dbReference type="GO" id="GO:0004175">
    <property type="term" value="F:endopeptidase activity"/>
    <property type="evidence" value="ECO:0007669"/>
    <property type="project" value="TreeGrafter"/>
</dbReference>
<dbReference type="SMART" id="SM00245">
    <property type="entry name" value="TSPc"/>
    <property type="match status" value="1"/>
</dbReference>
<dbReference type="Proteomes" id="UP000243297">
    <property type="component" value="Unassembled WGS sequence"/>
</dbReference>
<dbReference type="Gene3D" id="3.90.226.10">
    <property type="entry name" value="2-enoyl-CoA Hydratase, Chain A, domain 1"/>
    <property type="match status" value="1"/>
</dbReference>
<dbReference type="CDD" id="cd06782">
    <property type="entry name" value="cpPDZ_CPP-like"/>
    <property type="match status" value="1"/>
</dbReference>
<keyword evidence="6" id="KW-0472">Membrane</keyword>